<keyword evidence="4" id="KW-1185">Reference proteome</keyword>
<feature type="compositionally biased region" description="Basic and acidic residues" evidence="1">
    <location>
        <begin position="628"/>
        <end position="640"/>
    </location>
</feature>
<dbReference type="AlphaFoldDB" id="A0AAW1Q3X5"/>
<dbReference type="PROSITE" id="PS50800">
    <property type="entry name" value="SAP"/>
    <property type="match status" value="1"/>
</dbReference>
<comment type="caution">
    <text evidence="3">The sequence shown here is derived from an EMBL/GenBank/DDBJ whole genome shotgun (WGS) entry which is preliminary data.</text>
</comment>
<organism evidence="3 4">
    <name type="scientific">Symbiochloris irregularis</name>
    <dbReference type="NCBI Taxonomy" id="706552"/>
    <lineage>
        <taxon>Eukaryota</taxon>
        <taxon>Viridiplantae</taxon>
        <taxon>Chlorophyta</taxon>
        <taxon>core chlorophytes</taxon>
        <taxon>Trebouxiophyceae</taxon>
        <taxon>Trebouxiales</taxon>
        <taxon>Trebouxiaceae</taxon>
        <taxon>Symbiochloris</taxon>
    </lineage>
</organism>
<feature type="compositionally biased region" description="Low complexity" evidence="1">
    <location>
        <begin position="320"/>
        <end position="330"/>
    </location>
</feature>
<sequence length="640" mass="66393">MGTDWNALKVVELKEELKSRGLHVSGKKAELITRLEEYEATQEAEQPEEKESPVAAGTEKGVKTATPAASSEAMPPQGEISRAPSTQAVITGPAPSQDDTLTQRNAAHPTASLDTQAVGGTAASIPPLRQVDSDVSAPSTAISAANQDHSRSQPRRQAAERAAASSPAPAPASPAIAAQAPAVSSITEPPKTSPSPTRTTPPAASRVKEASPQKEASPVKATAGDVEMEEVDYGEAPEPLKESRGLTPPVAASQDAAKEGASRAATGKLSAGLAARLGGMAASPNPPAETKKRDREASTQAEEGGRAKASKVAADDVAGKDASAAAADKAAPSKRAPIQYIRREPSGSGAETATPRAAALSNANASSAGRLSGAGDAGQAFRGGSLGSRVSDVDKRVSVFAGRLSGNVAEQVGEGGAAQKAPATRQEASRALCIDGFKRPFTDKAAHEYLSQFGQVVGMKFGMHKKNAYVLLKTVAEAEATRDATWAQEWPPDNKGSLRPKFVPEQEAAAFIGIDLAAPPAEGISVIAPPVAAPVEAPPQNCMPTPALQMQAEEPAQKEKVIEIDFMSFWKNKTKAEPMIYWAPLTEEQIKAKALAAAEKQAKQAVGSAEKLPKDVVEGSRANGVTADVKERARERSSRK</sequence>
<dbReference type="InterPro" id="IPR032552">
    <property type="entry name" value="RSB_motif"/>
</dbReference>
<feature type="compositionally biased region" description="Low complexity" evidence="1">
    <location>
        <begin position="269"/>
        <end position="282"/>
    </location>
</feature>
<evidence type="ECO:0000313" key="3">
    <source>
        <dbReference type="EMBL" id="KAK9814904.1"/>
    </source>
</evidence>
<dbReference type="CDD" id="cd12432">
    <property type="entry name" value="RRM_ACINU"/>
    <property type="match status" value="1"/>
</dbReference>
<name>A0AAW1Q3X5_9CHLO</name>
<dbReference type="GO" id="GO:0003676">
    <property type="term" value="F:nucleic acid binding"/>
    <property type="evidence" value="ECO:0007669"/>
    <property type="project" value="InterPro"/>
</dbReference>
<feature type="compositionally biased region" description="Polar residues" evidence="1">
    <location>
        <begin position="136"/>
        <end position="147"/>
    </location>
</feature>
<dbReference type="PANTHER" id="PTHR47031:SF3">
    <property type="entry name" value="SAP DOMAIN-CONTAINING PROTEIN"/>
    <property type="match status" value="1"/>
</dbReference>
<dbReference type="Proteomes" id="UP001465755">
    <property type="component" value="Unassembled WGS sequence"/>
</dbReference>
<feature type="region of interest" description="Disordered" evidence="1">
    <location>
        <begin position="602"/>
        <end position="640"/>
    </location>
</feature>
<feature type="region of interest" description="Disordered" evidence="1">
    <location>
        <begin position="38"/>
        <end position="357"/>
    </location>
</feature>
<reference evidence="3 4" key="1">
    <citation type="journal article" date="2024" name="Nat. Commun.">
        <title>Phylogenomics reveals the evolutionary origins of lichenization in chlorophyte algae.</title>
        <authorList>
            <person name="Puginier C."/>
            <person name="Libourel C."/>
            <person name="Otte J."/>
            <person name="Skaloud P."/>
            <person name="Haon M."/>
            <person name="Grisel S."/>
            <person name="Petersen M."/>
            <person name="Berrin J.G."/>
            <person name="Delaux P.M."/>
            <person name="Dal Grande F."/>
            <person name="Keller J."/>
        </authorList>
    </citation>
    <scope>NUCLEOTIDE SEQUENCE [LARGE SCALE GENOMIC DNA]</scope>
    <source>
        <strain evidence="3 4">SAG 2036</strain>
    </source>
</reference>
<accession>A0AAW1Q3X5</accession>
<evidence type="ECO:0000259" key="2">
    <source>
        <dbReference type="PROSITE" id="PS50800"/>
    </source>
</evidence>
<feature type="domain" description="SAP" evidence="2">
    <location>
        <begin position="5"/>
        <end position="39"/>
    </location>
</feature>
<dbReference type="SMART" id="SM00513">
    <property type="entry name" value="SAP"/>
    <property type="match status" value="1"/>
</dbReference>
<dbReference type="Pfam" id="PF02037">
    <property type="entry name" value="SAP"/>
    <property type="match status" value="1"/>
</dbReference>
<dbReference type="Pfam" id="PF16294">
    <property type="entry name" value="RSB_motif"/>
    <property type="match status" value="1"/>
</dbReference>
<proteinExistence type="predicted"/>
<dbReference type="InterPro" id="IPR003034">
    <property type="entry name" value="SAP_dom"/>
</dbReference>
<protein>
    <recommendedName>
        <fullName evidence="2">SAP domain-containing protein</fullName>
    </recommendedName>
</protein>
<dbReference type="InterPro" id="IPR034257">
    <property type="entry name" value="Acinus_RRM"/>
</dbReference>
<evidence type="ECO:0000256" key="1">
    <source>
        <dbReference type="SAM" id="MobiDB-lite"/>
    </source>
</evidence>
<dbReference type="PANTHER" id="PTHR47031">
    <property type="entry name" value="SAP DNA-BINDING DOMAIN-CONTAINING PROTEIN"/>
    <property type="match status" value="1"/>
</dbReference>
<dbReference type="EMBL" id="JALJOQ010000001">
    <property type="protein sequence ID" value="KAK9814904.1"/>
    <property type="molecule type" value="Genomic_DNA"/>
</dbReference>
<feature type="compositionally biased region" description="Acidic residues" evidence="1">
    <location>
        <begin position="226"/>
        <end position="235"/>
    </location>
</feature>
<dbReference type="SUPFAM" id="SSF54928">
    <property type="entry name" value="RNA-binding domain, RBD"/>
    <property type="match status" value="1"/>
</dbReference>
<evidence type="ECO:0000313" key="4">
    <source>
        <dbReference type="Proteomes" id="UP001465755"/>
    </source>
</evidence>
<dbReference type="Gene3D" id="1.10.720.30">
    <property type="entry name" value="SAP domain"/>
    <property type="match status" value="1"/>
</dbReference>
<dbReference type="SUPFAM" id="SSF68906">
    <property type="entry name" value="SAP domain"/>
    <property type="match status" value="1"/>
</dbReference>
<dbReference type="InterPro" id="IPR036361">
    <property type="entry name" value="SAP_dom_sf"/>
</dbReference>
<dbReference type="InterPro" id="IPR035979">
    <property type="entry name" value="RBD_domain_sf"/>
</dbReference>
<gene>
    <name evidence="3" type="ORF">WJX73_001721</name>
</gene>
<feature type="compositionally biased region" description="Low complexity" evidence="1">
    <location>
        <begin position="160"/>
        <end position="205"/>
    </location>
</feature>